<evidence type="ECO:0000256" key="3">
    <source>
        <dbReference type="ARBA" id="ARBA00014745"/>
    </source>
</evidence>
<organism evidence="10 11">
    <name type="scientific">Rhizopus stolonifer</name>
    <name type="common">Rhizopus nigricans</name>
    <dbReference type="NCBI Taxonomy" id="4846"/>
    <lineage>
        <taxon>Eukaryota</taxon>
        <taxon>Fungi</taxon>
        <taxon>Fungi incertae sedis</taxon>
        <taxon>Mucoromycota</taxon>
        <taxon>Mucoromycotina</taxon>
        <taxon>Mucoromycetes</taxon>
        <taxon>Mucorales</taxon>
        <taxon>Mucorineae</taxon>
        <taxon>Rhizopodaceae</taxon>
        <taxon>Rhizopus</taxon>
    </lineage>
</organism>
<dbReference type="GO" id="GO:0000398">
    <property type="term" value="P:mRNA splicing, via spliceosome"/>
    <property type="evidence" value="ECO:0007669"/>
    <property type="project" value="UniProtKB-UniRule"/>
</dbReference>
<keyword evidence="7 8" id="KW-0539">Nucleus</keyword>
<dbReference type="OrthoDB" id="199717at2759"/>
<dbReference type="EMBL" id="PJQM01000102">
    <property type="protein sequence ID" value="RCI06707.1"/>
    <property type="molecule type" value="Genomic_DNA"/>
</dbReference>
<dbReference type="AlphaFoldDB" id="A0A367KX45"/>
<evidence type="ECO:0000256" key="9">
    <source>
        <dbReference type="SAM" id="MobiDB-lite"/>
    </source>
</evidence>
<accession>A0A367KX45</accession>
<keyword evidence="5 8" id="KW-0747">Spliceosome</keyword>
<comment type="caution">
    <text evidence="10">The sequence shown here is derived from an EMBL/GenBank/DDBJ whole genome shotgun (WGS) entry which is preliminary data.</text>
</comment>
<feature type="compositionally biased region" description="Basic and acidic residues" evidence="9">
    <location>
        <begin position="1"/>
        <end position="12"/>
    </location>
</feature>
<feature type="compositionally biased region" description="Basic and acidic residues" evidence="9">
    <location>
        <begin position="62"/>
        <end position="89"/>
    </location>
</feature>
<keyword evidence="4 8" id="KW-0507">mRNA processing</keyword>
<keyword evidence="11" id="KW-1185">Reference proteome</keyword>
<proteinExistence type="inferred from homology"/>
<evidence type="ECO:0000256" key="4">
    <source>
        <dbReference type="ARBA" id="ARBA00022664"/>
    </source>
</evidence>
<comment type="subcellular location">
    <subcellularLocation>
        <location evidence="1 8">Nucleus</location>
    </subcellularLocation>
</comment>
<dbReference type="Proteomes" id="UP000253551">
    <property type="component" value="Unassembled WGS sequence"/>
</dbReference>
<evidence type="ECO:0000313" key="11">
    <source>
        <dbReference type="Proteomes" id="UP000253551"/>
    </source>
</evidence>
<reference evidence="10 11" key="1">
    <citation type="journal article" date="2018" name="G3 (Bethesda)">
        <title>Phylogenetic and Phylogenomic Definition of Rhizopus Species.</title>
        <authorList>
            <person name="Gryganskyi A.P."/>
            <person name="Golan J."/>
            <person name="Dolatabadi S."/>
            <person name="Mondo S."/>
            <person name="Robb S."/>
            <person name="Idnurm A."/>
            <person name="Muszewska A."/>
            <person name="Steczkiewicz K."/>
            <person name="Masonjones S."/>
            <person name="Liao H.L."/>
            <person name="Gajdeczka M.T."/>
            <person name="Anike F."/>
            <person name="Vuek A."/>
            <person name="Anishchenko I.M."/>
            <person name="Voigt K."/>
            <person name="de Hoog G.S."/>
            <person name="Smith M.E."/>
            <person name="Heitman J."/>
            <person name="Vilgalys R."/>
            <person name="Stajich J.E."/>
        </authorList>
    </citation>
    <scope>NUCLEOTIDE SEQUENCE [LARGE SCALE GENOMIC DNA]</scope>
    <source>
        <strain evidence="10 11">LSU 92-RS-03</strain>
    </source>
</reference>
<dbReference type="GO" id="GO:0071013">
    <property type="term" value="C:catalytic step 2 spliceosome"/>
    <property type="evidence" value="ECO:0007669"/>
    <property type="project" value="TreeGrafter"/>
</dbReference>
<evidence type="ECO:0000256" key="5">
    <source>
        <dbReference type="ARBA" id="ARBA00022728"/>
    </source>
</evidence>
<evidence type="ECO:0000256" key="8">
    <source>
        <dbReference type="RuleBase" id="RU367148"/>
    </source>
</evidence>
<evidence type="ECO:0000256" key="1">
    <source>
        <dbReference type="ARBA" id="ARBA00004123"/>
    </source>
</evidence>
<keyword evidence="6 8" id="KW-0508">mRNA splicing</keyword>
<sequence>MSAESNNEKLDDTESLASPIVQIVENKHHSKKRQHEDTEEPKPTNALAEKMAKLKELKKRRATEVEQGNRRDRNMEFQRSKENPKLDEKLARKKEEALKMEEKLQAKDQGDDYERKQFWKYSAESAEAWEKKMAKKAARANNGFTDYTQLAHKKYVRLMSEFKPDMGAYNEKKLETIERAIRNGEDPSDVVAMANSLDYANIDDKPSKEAIDRLAAETKKQIEQRETRSRERKEIVDDISWINEKNRVFNQKISRFYDKYTKEIRENLERGTAL</sequence>
<comment type="function">
    <text evidence="8">Involved in pre-mRNA splicing.</text>
</comment>
<dbReference type="PANTHER" id="PTHR13264">
    <property type="entry name" value="GCIP-INTERACTING PROTEIN P29"/>
    <property type="match status" value="1"/>
</dbReference>
<evidence type="ECO:0000313" key="10">
    <source>
        <dbReference type="EMBL" id="RCI06707.1"/>
    </source>
</evidence>
<dbReference type="GO" id="GO:0071014">
    <property type="term" value="C:post-mRNA release spliceosomal complex"/>
    <property type="evidence" value="ECO:0007669"/>
    <property type="project" value="TreeGrafter"/>
</dbReference>
<dbReference type="STRING" id="4846.A0A367KX45"/>
<feature type="region of interest" description="Disordered" evidence="9">
    <location>
        <begin position="1"/>
        <end position="89"/>
    </location>
</feature>
<name>A0A367KX45_RHIST</name>
<dbReference type="GO" id="GO:0000974">
    <property type="term" value="C:Prp19 complex"/>
    <property type="evidence" value="ECO:0007669"/>
    <property type="project" value="TreeGrafter"/>
</dbReference>
<dbReference type="Pfam" id="PF08231">
    <property type="entry name" value="SYF2"/>
    <property type="match status" value="1"/>
</dbReference>
<dbReference type="PANTHER" id="PTHR13264:SF5">
    <property type="entry name" value="PRE-MRNA-SPLICING FACTOR SYF2"/>
    <property type="match status" value="1"/>
</dbReference>
<protein>
    <recommendedName>
        <fullName evidence="3 8">Pre-mRNA-splicing factor SYF2</fullName>
    </recommendedName>
</protein>
<comment type="similarity">
    <text evidence="2 8">Belongs to the SYF2 family.</text>
</comment>
<dbReference type="InterPro" id="IPR013260">
    <property type="entry name" value="mRNA_splic_SYF2"/>
</dbReference>
<comment type="subunit">
    <text evidence="8">May be part of a spliceosome complex.</text>
</comment>
<evidence type="ECO:0000256" key="7">
    <source>
        <dbReference type="ARBA" id="ARBA00023242"/>
    </source>
</evidence>
<gene>
    <name evidence="10" type="ORF">CU098_011300</name>
</gene>
<evidence type="ECO:0000256" key="2">
    <source>
        <dbReference type="ARBA" id="ARBA00010028"/>
    </source>
</evidence>
<evidence type="ECO:0000256" key="6">
    <source>
        <dbReference type="ARBA" id="ARBA00023187"/>
    </source>
</evidence>